<dbReference type="SUPFAM" id="SSF55724">
    <property type="entry name" value="Mog1p/PsbP-like"/>
    <property type="match status" value="1"/>
</dbReference>
<comment type="caution">
    <text evidence="4">The sequence shown here is derived from an EMBL/GenBank/DDBJ whole genome shotgun (WGS) entry which is preliminary data.</text>
</comment>
<dbReference type="PANTHER" id="PTHR15837">
    <property type="entry name" value="RAN GUANINE NUCLEOTIDE RELEASE FACTOR"/>
    <property type="match status" value="1"/>
</dbReference>
<evidence type="ECO:0000256" key="3">
    <source>
        <dbReference type="ARBA" id="ARBA00022927"/>
    </source>
</evidence>
<protein>
    <recommendedName>
        <fullName evidence="6">Ran guanine nucleotide release factor</fullName>
    </recommendedName>
</protein>
<evidence type="ECO:0008006" key="6">
    <source>
        <dbReference type="Google" id="ProtNLM"/>
    </source>
</evidence>
<dbReference type="GO" id="GO:0005634">
    <property type="term" value="C:nucleus"/>
    <property type="evidence" value="ECO:0007669"/>
    <property type="project" value="TreeGrafter"/>
</dbReference>
<proteinExistence type="inferred from homology"/>
<keyword evidence="3" id="KW-0653">Protein transport</keyword>
<dbReference type="PANTHER" id="PTHR15837:SF0">
    <property type="entry name" value="RAN GUANINE NUCLEOTIDE RELEASE FACTOR"/>
    <property type="match status" value="1"/>
</dbReference>
<organism evidence="4 5">
    <name type="scientific">Trichoglossum hirsutum</name>
    <dbReference type="NCBI Taxonomy" id="265104"/>
    <lineage>
        <taxon>Eukaryota</taxon>
        <taxon>Fungi</taxon>
        <taxon>Dikarya</taxon>
        <taxon>Ascomycota</taxon>
        <taxon>Pezizomycotina</taxon>
        <taxon>Geoglossomycetes</taxon>
        <taxon>Geoglossales</taxon>
        <taxon>Geoglossaceae</taxon>
        <taxon>Trichoglossum</taxon>
    </lineage>
</organism>
<dbReference type="Gene3D" id="3.40.1000.10">
    <property type="entry name" value="Mog1/PsbP, alpha/beta/alpha sandwich"/>
    <property type="match status" value="1"/>
</dbReference>
<evidence type="ECO:0000313" key="5">
    <source>
        <dbReference type="Proteomes" id="UP000750711"/>
    </source>
</evidence>
<gene>
    <name evidence="4" type="ORF">GP486_000960</name>
</gene>
<evidence type="ECO:0000256" key="2">
    <source>
        <dbReference type="ARBA" id="ARBA00022448"/>
    </source>
</evidence>
<name>A0A9P8RT28_9PEZI</name>
<dbReference type="GO" id="GO:0006606">
    <property type="term" value="P:protein import into nucleus"/>
    <property type="evidence" value="ECO:0007669"/>
    <property type="project" value="TreeGrafter"/>
</dbReference>
<dbReference type="Proteomes" id="UP000750711">
    <property type="component" value="Unassembled WGS sequence"/>
</dbReference>
<keyword evidence="5" id="KW-1185">Reference proteome</keyword>
<evidence type="ECO:0000256" key="1">
    <source>
        <dbReference type="ARBA" id="ARBA00010307"/>
    </source>
</evidence>
<dbReference type="InterPro" id="IPR007681">
    <property type="entry name" value="Mog1"/>
</dbReference>
<dbReference type="InterPro" id="IPR016123">
    <property type="entry name" value="Mog1/PsbP_a/b/a-sand"/>
</dbReference>
<dbReference type="GO" id="GO:0031267">
    <property type="term" value="F:small GTPase binding"/>
    <property type="evidence" value="ECO:0007669"/>
    <property type="project" value="TreeGrafter"/>
</dbReference>
<accession>A0A9P8RT28</accession>
<reference evidence="4" key="1">
    <citation type="submission" date="2021-03" db="EMBL/GenBank/DDBJ databases">
        <title>Comparative genomics and phylogenomic investigation of the class Geoglossomycetes provide insights into ecological specialization and systematics.</title>
        <authorList>
            <person name="Melie T."/>
            <person name="Pirro S."/>
            <person name="Miller A.N."/>
            <person name="Quandt A."/>
        </authorList>
    </citation>
    <scope>NUCLEOTIDE SEQUENCE</scope>
    <source>
        <strain evidence="4">CAQ_001_2017</strain>
    </source>
</reference>
<evidence type="ECO:0000313" key="4">
    <source>
        <dbReference type="EMBL" id="KAH0565650.1"/>
    </source>
</evidence>
<dbReference type="AlphaFoldDB" id="A0A9P8RT28"/>
<dbReference type="Pfam" id="PF04603">
    <property type="entry name" value="Mog1"/>
    <property type="match status" value="1"/>
</dbReference>
<sequence length="198" mass="22166">MDGYRRADLYGGAIVVDLPGGYLDVSDIRPVPDHQEVYVDSDGFTSIIFDITERPDSVTTDEAALKLHLDDIFDPDDNPKLWYQNKAQLSHFPEQTPAYTVFKTKHFPQVASEESGPPPGLKATPVFTAVIVTIVRLETQKTDIVVTINVPHIRGSYDERSVDLERGQLGALLNTALAHQDRVFRTLEVKDWSLFVQA</sequence>
<dbReference type="GO" id="GO:0005085">
    <property type="term" value="F:guanyl-nucleotide exchange factor activity"/>
    <property type="evidence" value="ECO:0007669"/>
    <property type="project" value="TreeGrafter"/>
</dbReference>
<keyword evidence="2" id="KW-0813">Transport</keyword>
<comment type="similarity">
    <text evidence="1">Belongs to the MOG1 family.</text>
</comment>
<dbReference type="EMBL" id="JAGHQM010000073">
    <property type="protein sequence ID" value="KAH0565650.1"/>
    <property type="molecule type" value="Genomic_DNA"/>
</dbReference>